<organism evidence="5 6">
    <name type="scientific">Rhizoctonia solani</name>
    <dbReference type="NCBI Taxonomy" id="456999"/>
    <lineage>
        <taxon>Eukaryota</taxon>
        <taxon>Fungi</taxon>
        <taxon>Dikarya</taxon>
        <taxon>Basidiomycota</taxon>
        <taxon>Agaricomycotina</taxon>
        <taxon>Agaricomycetes</taxon>
        <taxon>Cantharellales</taxon>
        <taxon>Ceratobasidiaceae</taxon>
        <taxon>Rhizoctonia</taxon>
    </lineage>
</organism>
<gene>
    <name evidence="5" type="ORF">RDB_LOCUS130896</name>
</gene>
<evidence type="ECO:0000313" key="6">
    <source>
        <dbReference type="Proteomes" id="UP000663846"/>
    </source>
</evidence>
<dbReference type="Proteomes" id="UP000663846">
    <property type="component" value="Unassembled WGS sequence"/>
</dbReference>
<dbReference type="InterPro" id="IPR036875">
    <property type="entry name" value="Znf_CCHC_sf"/>
</dbReference>
<feature type="domain" description="CCHC-type" evidence="4">
    <location>
        <begin position="248"/>
        <end position="261"/>
    </location>
</feature>
<dbReference type="Gene3D" id="4.10.60.10">
    <property type="entry name" value="Zinc finger, CCHC-type"/>
    <property type="match status" value="1"/>
</dbReference>
<evidence type="ECO:0000259" key="4">
    <source>
        <dbReference type="PROSITE" id="PS50158"/>
    </source>
</evidence>
<dbReference type="PANTHER" id="PTHR47592">
    <property type="entry name" value="PBF68 PROTEIN"/>
    <property type="match status" value="1"/>
</dbReference>
<dbReference type="Pfam" id="PF00098">
    <property type="entry name" value="zf-CCHC"/>
    <property type="match status" value="1"/>
</dbReference>
<dbReference type="EMBL" id="CAJMWS010000402">
    <property type="protein sequence ID" value="CAE6441685.1"/>
    <property type="molecule type" value="Genomic_DNA"/>
</dbReference>
<dbReference type="PROSITE" id="PS50158">
    <property type="entry name" value="ZF_CCHC"/>
    <property type="match status" value="1"/>
</dbReference>
<dbReference type="GO" id="GO:0006397">
    <property type="term" value="P:mRNA processing"/>
    <property type="evidence" value="ECO:0007669"/>
    <property type="project" value="UniProtKB-KW"/>
</dbReference>
<evidence type="ECO:0000256" key="3">
    <source>
        <dbReference type="SAM" id="MobiDB-lite"/>
    </source>
</evidence>
<feature type="compositionally biased region" description="Basic and acidic residues" evidence="3">
    <location>
        <begin position="500"/>
        <end position="515"/>
    </location>
</feature>
<feature type="compositionally biased region" description="Acidic residues" evidence="3">
    <location>
        <begin position="277"/>
        <end position="289"/>
    </location>
</feature>
<dbReference type="InterPro" id="IPR001878">
    <property type="entry name" value="Znf_CCHC"/>
</dbReference>
<evidence type="ECO:0000256" key="2">
    <source>
        <dbReference type="PROSITE-ProRule" id="PRU00047"/>
    </source>
</evidence>
<evidence type="ECO:0000256" key="1">
    <source>
        <dbReference type="ARBA" id="ARBA00022664"/>
    </source>
</evidence>
<feature type="compositionally biased region" description="Polar residues" evidence="3">
    <location>
        <begin position="475"/>
        <end position="499"/>
    </location>
</feature>
<dbReference type="SUPFAM" id="SSF57756">
    <property type="entry name" value="Retrovirus zinc finger-like domains"/>
    <property type="match status" value="1"/>
</dbReference>
<dbReference type="GO" id="GO:0003676">
    <property type="term" value="F:nucleic acid binding"/>
    <property type="evidence" value="ECO:0007669"/>
    <property type="project" value="InterPro"/>
</dbReference>
<feature type="compositionally biased region" description="Polar residues" evidence="3">
    <location>
        <begin position="549"/>
        <end position="566"/>
    </location>
</feature>
<dbReference type="SMART" id="SM00343">
    <property type="entry name" value="ZnF_C2HC"/>
    <property type="match status" value="1"/>
</dbReference>
<dbReference type="AlphaFoldDB" id="A0A8H3AVT0"/>
<dbReference type="Pfam" id="PF22936">
    <property type="entry name" value="Pol_BBD"/>
    <property type="match status" value="1"/>
</dbReference>
<dbReference type="InterPro" id="IPR054722">
    <property type="entry name" value="PolX-like_BBD"/>
</dbReference>
<keyword evidence="2" id="KW-0479">Metal-binding</keyword>
<sequence>MSESFTPVFLHRIPHLDGVENYNTWRVQMEDILTDLDLLKYVDRTYECPAEGKSEDAKTEHKMWLKNDRKALTNIRLRVTEKVIMYIQSSTRSTEAWDLLESLFQVKGKVGLIDLRRKFFSHRMAEDDELEEHIQKMRTWYQQINDIAPSSCTEADWITTLVASLPDSWGTFAQAIDFKFDLEDKNKLANQVSDIRARIIAEAHYRNTRGGAGQMFLTKIKSRHNKSECTHGNYRQKSHRQAKSDSQCYNCGRYGHWATDCSYTSGRAHESSGSSTDESESEESPDEESDSRRRRKKCRDCPHTRTQSPAEMAGYLFMATDRLQHSNELVNQYKDAWIADSGTTTHVTNNRDVFIDFKPVDGLLTGVAGEEPIIRRGTVLLRCQINSKRQQFRNITLTNVAYVPKSPTNLISLSAVTDQGHRVVMQGDRIKICSRSNSLIASGRKEVNFQNGNLWKINCQVRKLLVPELDATAGAPTNPNTDTKVNPSTEESPNSQQYDSTKETQEISRTGEETRAGNCESDAQSTDIPTETIDVESAPDLATPEPSDTLVTNRSIISATSDTDPNSVGEAK</sequence>
<comment type="caution">
    <text evidence="5">The sequence shown here is derived from an EMBL/GenBank/DDBJ whole genome shotgun (WGS) entry which is preliminary data.</text>
</comment>
<name>A0A8H3AVT0_9AGAM</name>
<evidence type="ECO:0000313" key="5">
    <source>
        <dbReference type="EMBL" id="CAE6441685.1"/>
    </source>
</evidence>
<keyword evidence="2" id="KW-0863">Zinc-finger</keyword>
<proteinExistence type="predicted"/>
<keyword evidence="2" id="KW-0862">Zinc</keyword>
<reference evidence="5" key="1">
    <citation type="submission" date="2021-01" db="EMBL/GenBank/DDBJ databases">
        <authorList>
            <person name="Kaushik A."/>
        </authorList>
    </citation>
    <scope>NUCLEOTIDE SEQUENCE</scope>
    <source>
        <strain evidence="5">AG1-1C</strain>
    </source>
</reference>
<dbReference type="PANTHER" id="PTHR47592:SF27">
    <property type="entry name" value="OS08G0421700 PROTEIN"/>
    <property type="match status" value="1"/>
</dbReference>
<dbReference type="GO" id="GO:0008270">
    <property type="term" value="F:zinc ion binding"/>
    <property type="evidence" value="ECO:0007669"/>
    <property type="project" value="UniProtKB-KW"/>
</dbReference>
<accession>A0A8H3AVT0</accession>
<dbReference type="Pfam" id="PF14223">
    <property type="entry name" value="Retrotran_gag_2"/>
    <property type="match status" value="1"/>
</dbReference>
<feature type="region of interest" description="Disordered" evidence="3">
    <location>
        <begin position="265"/>
        <end position="306"/>
    </location>
</feature>
<protein>
    <recommendedName>
        <fullName evidence="4">CCHC-type domain-containing protein</fullName>
    </recommendedName>
</protein>
<keyword evidence="1" id="KW-0507">mRNA processing</keyword>
<feature type="region of interest" description="Disordered" evidence="3">
    <location>
        <begin position="470"/>
        <end position="572"/>
    </location>
</feature>